<comment type="caution">
    <text evidence="12">The sequence shown here is derived from an EMBL/GenBank/DDBJ whole genome shotgun (WGS) entry which is preliminary data.</text>
</comment>
<evidence type="ECO:0000313" key="13">
    <source>
        <dbReference type="Proteomes" id="UP001501057"/>
    </source>
</evidence>
<keyword evidence="6" id="KW-0378">Hydrolase</keyword>
<evidence type="ECO:0000256" key="7">
    <source>
        <dbReference type="ARBA" id="ARBA00022833"/>
    </source>
</evidence>
<name>A0ABP4VP60_9ACTN</name>
<evidence type="ECO:0000256" key="10">
    <source>
        <dbReference type="ARBA" id="ARBA00048968"/>
    </source>
</evidence>
<dbReference type="Pfam" id="PF02578">
    <property type="entry name" value="Cu-oxidase_4"/>
    <property type="match status" value="1"/>
</dbReference>
<evidence type="ECO:0000313" key="12">
    <source>
        <dbReference type="EMBL" id="GAA1733183.1"/>
    </source>
</evidence>
<dbReference type="SUPFAM" id="SSF64438">
    <property type="entry name" value="CNF1/YfiH-like putative cysteine hydrolases"/>
    <property type="match status" value="1"/>
</dbReference>
<comment type="similarity">
    <text evidence="3">Belongs to the purine nucleoside phosphorylase YfiH/LACC1 family.</text>
</comment>
<evidence type="ECO:0000256" key="5">
    <source>
        <dbReference type="ARBA" id="ARBA00022723"/>
    </source>
</evidence>
<evidence type="ECO:0000256" key="2">
    <source>
        <dbReference type="ARBA" id="ARBA00003215"/>
    </source>
</evidence>
<dbReference type="InterPro" id="IPR038371">
    <property type="entry name" value="Cu_polyphenol_OxRdtase_sf"/>
</dbReference>
<dbReference type="EMBL" id="BAAAME010000002">
    <property type="protein sequence ID" value="GAA1733183.1"/>
    <property type="molecule type" value="Genomic_DNA"/>
</dbReference>
<comment type="catalytic activity">
    <reaction evidence="1">
        <text>inosine + phosphate = alpha-D-ribose 1-phosphate + hypoxanthine</text>
        <dbReference type="Rhea" id="RHEA:27646"/>
        <dbReference type="ChEBI" id="CHEBI:17368"/>
        <dbReference type="ChEBI" id="CHEBI:17596"/>
        <dbReference type="ChEBI" id="CHEBI:43474"/>
        <dbReference type="ChEBI" id="CHEBI:57720"/>
        <dbReference type="EC" id="2.4.2.1"/>
    </reaction>
    <physiologicalReaction direction="left-to-right" evidence="1">
        <dbReference type="Rhea" id="RHEA:27647"/>
    </physiologicalReaction>
</comment>
<dbReference type="RefSeq" id="WP_344198855.1">
    <property type="nucleotide sequence ID" value="NZ_BAAAME010000002.1"/>
</dbReference>
<keyword evidence="4" id="KW-0808">Transferase</keyword>
<comment type="function">
    <text evidence="2">Purine nucleoside enzyme that catalyzes the phosphorolysis of adenosine and inosine nucleosides, yielding D-ribose 1-phosphate and the respective free bases, adenine and hypoxanthine. Also catalyzes the phosphorolysis of S-methyl-5'-thioadenosine into adenine and S-methyl-5-thio-alpha-D-ribose 1-phosphate. Also has adenosine deaminase activity.</text>
</comment>
<dbReference type="PANTHER" id="PTHR30616:SF2">
    <property type="entry name" value="PURINE NUCLEOSIDE PHOSPHORYLASE LACC1"/>
    <property type="match status" value="1"/>
</dbReference>
<keyword evidence="8" id="KW-0186">Copper</keyword>
<dbReference type="Proteomes" id="UP001501057">
    <property type="component" value="Unassembled WGS sequence"/>
</dbReference>
<proteinExistence type="inferred from homology"/>
<evidence type="ECO:0000256" key="9">
    <source>
        <dbReference type="ARBA" id="ARBA00047989"/>
    </source>
</evidence>
<sequence>MFLQRVRLDHGVEVAFTDATLDLRDPAAYPRLARELGVSSVGAVHQVHGRTVVTLDDVAPIDGALVDADAVLLDRPGAAVARAADCVPIAIVDLDDPRGAVVHAGRVGLVAGVVPAAVSALHDSGATRLRAWVGPRACGRCYEVPEEMAAEVDAAVPGTRSRTSWGTPALDIGAGVRSQLEAAGVEVVDVGGCTIEDPLHHSFRRDGEAAGRHGVVVVVR</sequence>
<accession>A0ABP4VP60</accession>
<dbReference type="Gene3D" id="3.60.140.10">
    <property type="entry name" value="CNF1/YfiH-like putative cysteine hydrolases"/>
    <property type="match status" value="1"/>
</dbReference>
<evidence type="ECO:0000256" key="6">
    <source>
        <dbReference type="ARBA" id="ARBA00022801"/>
    </source>
</evidence>
<comment type="catalytic activity">
    <reaction evidence="11">
        <text>S-methyl-5'-thioadenosine + phosphate = 5-(methylsulfanyl)-alpha-D-ribose 1-phosphate + adenine</text>
        <dbReference type="Rhea" id="RHEA:11852"/>
        <dbReference type="ChEBI" id="CHEBI:16708"/>
        <dbReference type="ChEBI" id="CHEBI:17509"/>
        <dbReference type="ChEBI" id="CHEBI:43474"/>
        <dbReference type="ChEBI" id="CHEBI:58533"/>
        <dbReference type="EC" id="2.4.2.28"/>
    </reaction>
    <physiologicalReaction direction="left-to-right" evidence="11">
        <dbReference type="Rhea" id="RHEA:11853"/>
    </physiologicalReaction>
</comment>
<organism evidence="12 13">
    <name type="scientific">Aeromicrobium alkaliterrae</name>
    <dbReference type="NCBI Taxonomy" id="302168"/>
    <lineage>
        <taxon>Bacteria</taxon>
        <taxon>Bacillati</taxon>
        <taxon>Actinomycetota</taxon>
        <taxon>Actinomycetes</taxon>
        <taxon>Propionibacteriales</taxon>
        <taxon>Nocardioidaceae</taxon>
        <taxon>Aeromicrobium</taxon>
    </lineage>
</organism>
<dbReference type="InterPro" id="IPR011324">
    <property type="entry name" value="Cytotoxic_necrot_fac-like_cat"/>
</dbReference>
<evidence type="ECO:0000256" key="3">
    <source>
        <dbReference type="ARBA" id="ARBA00007353"/>
    </source>
</evidence>
<evidence type="ECO:0000256" key="11">
    <source>
        <dbReference type="ARBA" id="ARBA00049893"/>
    </source>
</evidence>
<evidence type="ECO:0000256" key="8">
    <source>
        <dbReference type="ARBA" id="ARBA00023008"/>
    </source>
</evidence>
<protein>
    <submittedName>
        <fullName evidence="12">Peptidoglycan editing factor PgeF</fullName>
    </submittedName>
</protein>
<comment type="catalytic activity">
    <reaction evidence="9">
        <text>adenosine + H2O + H(+) = inosine + NH4(+)</text>
        <dbReference type="Rhea" id="RHEA:24408"/>
        <dbReference type="ChEBI" id="CHEBI:15377"/>
        <dbReference type="ChEBI" id="CHEBI:15378"/>
        <dbReference type="ChEBI" id="CHEBI:16335"/>
        <dbReference type="ChEBI" id="CHEBI:17596"/>
        <dbReference type="ChEBI" id="CHEBI:28938"/>
        <dbReference type="EC" id="3.5.4.4"/>
    </reaction>
    <physiologicalReaction direction="left-to-right" evidence="9">
        <dbReference type="Rhea" id="RHEA:24409"/>
    </physiologicalReaction>
</comment>
<comment type="catalytic activity">
    <reaction evidence="10">
        <text>adenosine + phosphate = alpha-D-ribose 1-phosphate + adenine</text>
        <dbReference type="Rhea" id="RHEA:27642"/>
        <dbReference type="ChEBI" id="CHEBI:16335"/>
        <dbReference type="ChEBI" id="CHEBI:16708"/>
        <dbReference type="ChEBI" id="CHEBI:43474"/>
        <dbReference type="ChEBI" id="CHEBI:57720"/>
        <dbReference type="EC" id="2.4.2.1"/>
    </reaction>
    <physiologicalReaction direction="left-to-right" evidence="10">
        <dbReference type="Rhea" id="RHEA:27643"/>
    </physiologicalReaction>
</comment>
<reference evidence="13" key="1">
    <citation type="journal article" date="2019" name="Int. J. Syst. Evol. Microbiol.">
        <title>The Global Catalogue of Microorganisms (GCM) 10K type strain sequencing project: providing services to taxonomists for standard genome sequencing and annotation.</title>
        <authorList>
            <consortium name="The Broad Institute Genomics Platform"/>
            <consortium name="The Broad Institute Genome Sequencing Center for Infectious Disease"/>
            <person name="Wu L."/>
            <person name="Ma J."/>
        </authorList>
    </citation>
    <scope>NUCLEOTIDE SEQUENCE [LARGE SCALE GENOMIC DNA]</scope>
    <source>
        <strain evidence="13">JCM 13518</strain>
    </source>
</reference>
<keyword evidence="5" id="KW-0479">Metal-binding</keyword>
<dbReference type="PANTHER" id="PTHR30616">
    <property type="entry name" value="UNCHARACTERIZED PROTEIN YFIH"/>
    <property type="match status" value="1"/>
</dbReference>
<evidence type="ECO:0000256" key="1">
    <source>
        <dbReference type="ARBA" id="ARBA00000553"/>
    </source>
</evidence>
<gene>
    <name evidence="12" type="primary">pgeF</name>
    <name evidence="12" type="ORF">GCM10009710_12390</name>
</gene>
<dbReference type="InterPro" id="IPR003730">
    <property type="entry name" value="Cu_polyphenol_OxRdtase"/>
</dbReference>
<evidence type="ECO:0000256" key="4">
    <source>
        <dbReference type="ARBA" id="ARBA00022679"/>
    </source>
</evidence>
<keyword evidence="7" id="KW-0862">Zinc</keyword>
<keyword evidence="13" id="KW-1185">Reference proteome</keyword>